<feature type="region of interest" description="Disordered" evidence="1">
    <location>
        <begin position="1"/>
        <end position="76"/>
    </location>
</feature>
<comment type="caution">
    <text evidence="2">The sequence shown here is derived from an EMBL/GenBank/DDBJ whole genome shotgun (WGS) entry which is preliminary data.</text>
</comment>
<accession>A0ABV3LJB4</accession>
<dbReference type="RefSeq" id="WP_206494257.1">
    <property type="nucleotide sequence ID" value="NZ_JAJVKR010000005.1"/>
</dbReference>
<name>A0ABV3LJB4_9MICO</name>
<gene>
    <name evidence="2" type="ORF">AB0301_13115</name>
</gene>
<keyword evidence="3" id="KW-1185">Reference proteome</keyword>
<protein>
    <submittedName>
        <fullName evidence="2">Uncharacterized protein</fullName>
    </submittedName>
</protein>
<sequence length="76" mass="8068">MSGIEDQGLGPEKVEPAPVDESDPHENAEEPSTQDLREPSTEKEPGEEPKAPDSAEPEPSHEAVGIGIVGRPQTEV</sequence>
<evidence type="ECO:0000313" key="2">
    <source>
        <dbReference type="EMBL" id="MEW1975998.1"/>
    </source>
</evidence>
<organism evidence="2 3">
    <name type="scientific">Microbacterium profundi</name>
    <dbReference type="NCBI Taxonomy" id="450380"/>
    <lineage>
        <taxon>Bacteria</taxon>
        <taxon>Bacillati</taxon>
        <taxon>Actinomycetota</taxon>
        <taxon>Actinomycetes</taxon>
        <taxon>Micrococcales</taxon>
        <taxon>Microbacteriaceae</taxon>
        <taxon>Microbacterium</taxon>
    </lineage>
</organism>
<feature type="compositionally biased region" description="Basic and acidic residues" evidence="1">
    <location>
        <begin position="35"/>
        <end position="61"/>
    </location>
</feature>
<dbReference type="EMBL" id="JBFBMH010000020">
    <property type="protein sequence ID" value="MEW1975998.1"/>
    <property type="molecule type" value="Genomic_DNA"/>
</dbReference>
<reference evidence="2 3" key="1">
    <citation type="submission" date="2024-06" db="EMBL/GenBank/DDBJ databases">
        <title>The Natural Products Discovery Center: Release of the First 8490 Sequenced Strains for Exploring Actinobacteria Biosynthetic Diversity.</title>
        <authorList>
            <person name="Kalkreuter E."/>
            <person name="Kautsar S.A."/>
            <person name="Yang D."/>
            <person name="Bader C.D."/>
            <person name="Teijaro C.N."/>
            <person name="Fluegel L."/>
            <person name="Davis C.M."/>
            <person name="Simpson J.R."/>
            <person name="Lauterbach L."/>
            <person name="Steele A.D."/>
            <person name="Gui C."/>
            <person name="Meng S."/>
            <person name="Li G."/>
            <person name="Viehrig K."/>
            <person name="Ye F."/>
            <person name="Su P."/>
            <person name="Kiefer A.F."/>
            <person name="Nichols A."/>
            <person name="Cepeda A.J."/>
            <person name="Yan W."/>
            <person name="Fan B."/>
            <person name="Jiang Y."/>
            <person name="Adhikari A."/>
            <person name="Zheng C.-J."/>
            <person name="Schuster L."/>
            <person name="Cowan T.M."/>
            <person name="Smanski M.J."/>
            <person name="Chevrette M.G."/>
            <person name="De Carvalho L.P.S."/>
            <person name="Shen B."/>
        </authorList>
    </citation>
    <scope>NUCLEOTIDE SEQUENCE [LARGE SCALE GENOMIC DNA]</scope>
    <source>
        <strain evidence="2 3">NPDC077434</strain>
    </source>
</reference>
<dbReference type="Proteomes" id="UP001553715">
    <property type="component" value="Unassembled WGS sequence"/>
</dbReference>
<evidence type="ECO:0000313" key="3">
    <source>
        <dbReference type="Proteomes" id="UP001553715"/>
    </source>
</evidence>
<evidence type="ECO:0000256" key="1">
    <source>
        <dbReference type="SAM" id="MobiDB-lite"/>
    </source>
</evidence>
<proteinExistence type="predicted"/>